<keyword evidence="2 3" id="KW-0456">Lyase</keyword>
<evidence type="ECO:0000313" key="5">
    <source>
        <dbReference type="Proteomes" id="UP000295351"/>
    </source>
</evidence>
<dbReference type="InterPro" id="IPR038021">
    <property type="entry name" value="Putative_hydro-lyase"/>
</dbReference>
<comment type="similarity">
    <text evidence="1 3">Belongs to the D-glutamate cyclase family.</text>
</comment>
<dbReference type="FunFam" id="3.30.2040.10:FF:000001">
    <property type="entry name" value="D-glutamate cyclase, mitochondrial"/>
    <property type="match status" value="1"/>
</dbReference>
<dbReference type="Proteomes" id="UP000295351">
    <property type="component" value="Unassembled WGS sequence"/>
</dbReference>
<comment type="caution">
    <text evidence="4">The sequence shown here is derived from an EMBL/GenBank/DDBJ whole genome shotgun (WGS) entry which is preliminary data.</text>
</comment>
<accession>A0A4R2CYB0</accession>
<dbReference type="InterPro" id="IPR009906">
    <property type="entry name" value="D-Glu_cyclase"/>
</dbReference>
<name>A0A4R2CYB0_SHIGR</name>
<dbReference type="NCBIfam" id="NF003969">
    <property type="entry name" value="PRK05463.1"/>
    <property type="match status" value="1"/>
</dbReference>
<reference evidence="4 5" key="1">
    <citation type="submission" date="2019-03" db="EMBL/GenBank/DDBJ databases">
        <title>Genomic Encyclopedia of Type Strains, Phase IV (KMG-IV): sequencing the most valuable type-strain genomes for metagenomic binning, comparative biology and taxonomic classification.</title>
        <authorList>
            <person name="Goeker M."/>
        </authorList>
    </citation>
    <scope>NUCLEOTIDE SEQUENCE [LARGE SCALE GENOMIC DNA]</scope>
    <source>
        <strain evidence="4 5">DSM 18401</strain>
    </source>
</reference>
<dbReference type="EMBL" id="SLVX01000005">
    <property type="protein sequence ID" value="TCN46005.1"/>
    <property type="molecule type" value="Genomic_DNA"/>
</dbReference>
<evidence type="ECO:0000256" key="3">
    <source>
        <dbReference type="HAMAP-Rule" id="MF_01830"/>
    </source>
</evidence>
<dbReference type="HAMAP" id="MF_01830">
    <property type="entry name" value="Hydro_lyase"/>
    <property type="match status" value="1"/>
</dbReference>
<dbReference type="EC" id="4.2.1.-" evidence="3"/>
<dbReference type="PIRSF" id="PIRSF029755">
    <property type="entry name" value="UCP029755"/>
    <property type="match status" value="1"/>
</dbReference>
<dbReference type="PANTHER" id="PTHR32022">
    <property type="entry name" value="D-GLUTAMATE CYCLASE, MITOCHONDRIAL"/>
    <property type="match status" value="1"/>
</dbReference>
<sequence>MTIPTAFLDHADATAARKARADYRGGLVAPTSGIAPGFTQANMIVLPRDWAFDFLLYAQRNPKPCPVLDVSDPGSPTTLLAPGADLRTDLPLYRIWRDGRLAEETPDASAAWAERDDLVAFLIGCSFTFETPMVEAGIEIRHMTDKTNVPMYLTNRACRPAGRLKGNMVVSMRPIPASRVADAATISGRFPAVHGAPVHVGAPEEIGIADLAKPDFGDAVRIEPGEVPVFWACGVTPQAAVMASGVPFAITHAPGHMFITDIPDSAYHA</sequence>
<dbReference type="SUPFAM" id="SSF160920">
    <property type="entry name" value="PSTPO5379-like"/>
    <property type="match status" value="1"/>
</dbReference>
<evidence type="ECO:0000256" key="2">
    <source>
        <dbReference type="ARBA" id="ARBA00023239"/>
    </source>
</evidence>
<gene>
    <name evidence="4" type="ORF">EV665_10592</name>
</gene>
<protein>
    <recommendedName>
        <fullName evidence="3">Putative hydro-lyase EV665_10592</fullName>
        <ecNumber evidence="3">4.2.1.-</ecNumber>
    </recommendedName>
</protein>
<evidence type="ECO:0000256" key="1">
    <source>
        <dbReference type="ARBA" id="ARBA00007896"/>
    </source>
</evidence>
<dbReference type="Gene3D" id="3.30.2040.10">
    <property type="entry name" value="PSTPO5379-like domain"/>
    <property type="match status" value="1"/>
</dbReference>
<dbReference type="RefSeq" id="WP_133034060.1">
    <property type="nucleotide sequence ID" value="NZ_BAABEI010000002.1"/>
</dbReference>
<evidence type="ECO:0000313" key="4">
    <source>
        <dbReference type="EMBL" id="TCN46005.1"/>
    </source>
</evidence>
<dbReference type="PANTHER" id="PTHR32022:SF10">
    <property type="entry name" value="D-GLUTAMATE CYCLASE, MITOCHONDRIAL"/>
    <property type="match status" value="1"/>
</dbReference>
<proteinExistence type="inferred from homology"/>
<dbReference type="Gene3D" id="3.40.1640.10">
    <property type="entry name" value="PSTPO5379-like"/>
    <property type="match status" value="1"/>
</dbReference>
<dbReference type="InterPro" id="IPR016938">
    <property type="entry name" value="UPF0317"/>
</dbReference>
<keyword evidence="5" id="KW-1185">Reference proteome</keyword>
<dbReference type="Pfam" id="PF07286">
    <property type="entry name" value="D-Glu_cyclase"/>
    <property type="match status" value="1"/>
</dbReference>
<organism evidence="4 5">
    <name type="scientific">Shinella granuli</name>
    <dbReference type="NCBI Taxonomy" id="323621"/>
    <lineage>
        <taxon>Bacteria</taxon>
        <taxon>Pseudomonadati</taxon>
        <taxon>Pseudomonadota</taxon>
        <taxon>Alphaproteobacteria</taxon>
        <taxon>Hyphomicrobiales</taxon>
        <taxon>Rhizobiaceae</taxon>
        <taxon>Shinella</taxon>
    </lineage>
</organism>
<dbReference type="GO" id="GO:0016829">
    <property type="term" value="F:lyase activity"/>
    <property type="evidence" value="ECO:0007669"/>
    <property type="project" value="UniProtKB-KW"/>
</dbReference>
<dbReference type="AlphaFoldDB" id="A0A4R2CYB0"/>